<evidence type="ECO:0000256" key="1">
    <source>
        <dbReference type="SAM" id="Phobius"/>
    </source>
</evidence>
<dbReference type="Proteomes" id="UP000593574">
    <property type="component" value="Unassembled WGS sequence"/>
</dbReference>
<protein>
    <submittedName>
        <fullName evidence="2">Uncharacterized protein</fullName>
    </submittedName>
</protein>
<keyword evidence="1" id="KW-0812">Transmembrane</keyword>
<dbReference type="EMBL" id="JABEZV010000012">
    <property type="protein sequence ID" value="MBA0726839.1"/>
    <property type="molecule type" value="Genomic_DNA"/>
</dbReference>
<sequence>MEGLEVLEVFHHEATLLILVVHLLGTQMLINVRGKE</sequence>
<keyword evidence="3" id="KW-1185">Reference proteome</keyword>
<evidence type="ECO:0000313" key="2">
    <source>
        <dbReference type="EMBL" id="MBA0726839.1"/>
    </source>
</evidence>
<proteinExistence type="predicted"/>
<keyword evidence="1" id="KW-0472">Membrane</keyword>
<dbReference type="AlphaFoldDB" id="A0A7J9ATQ6"/>
<name>A0A7J9ATQ6_9ROSI</name>
<comment type="caution">
    <text evidence="2">The sequence shown here is derived from an EMBL/GenBank/DDBJ whole genome shotgun (WGS) entry which is preliminary data.</text>
</comment>
<gene>
    <name evidence="2" type="ORF">Golax_002637</name>
</gene>
<reference evidence="2 3" key="1">
    <citation type="journal article" date="2019" name="Genome Biol. Evol.">
        <title>Insights into the evolution of the New World diploid cottons (Gossypium, subgenus Houzingenia) based on genome sequencing.</title>
        <authorList>
            <person name="Grover C.E."/>
            <person name="Arick M.A. 2nd"/>
            <person name="Thrash A."/>
            <person name="Conover J.L."/>
            <person name="Sanders W.S."/>
            <person name="Peterson D.G."/>
            <person name="Frelichowski J.E."/>
            <person name="Scheffler J.A."/>
            <person name="Scheffler B.E."/>
            <person name="Wendel J.F."/>
        </authorList>
    </citation>
    <scope>NUCLEOTIDE SEQUENCE [LARGE SCALE GENOMIC DNA]</scope>
    <source>
        <strain evidence="2">4</strain>
        <tissue evidence="2">Leaf</tissue>
    </source>
</reference>
<accession>A0A7J9ATQ6</accession>
<organism evidence="2 3">
    <name type="scientific">Gossypium laxum</name>
    <dbReference type="NCBI Taxonomy" id="34288"/>
    <lineage>
        <taxon>Eukaryota</taxon>
        <taxon>Viridiplantae</taxon>
        <taxon>Streptophyta</taxon>
        <taxon>Embryophyta</taxon>
        <taxon>Tracheophyta</taxon>
        <taxon>Spermatophyta</taxon>
        <taxon>Magnoliopsida</taxon>
        <taxon>eudicotyledons</taxon>
        <taxon>Gunneridae</taxon>
        <taxon>Pentapetalae</taxon>
        <taxon>rosids</taxon>
        <taxon>malvids</taxon>
        <taxon>Malvales</taxon>
        <taxon>Malvaceae</taxon>
        <taxon>Malvoideae</taxon>
        <taxon>Gossypium</taxon>
    </lineage>
</organism>
<keyword evidence="1" id="KW-1133">Transmembrane helix</keyword>
<evidence type="ECO:0000313" key="3">
    <source>
        <dbReference type="Proteomes" id="UP000593574"/>
    </source>
</evidence>
<feature type="transmembrane region" description="Helical" evidence="1">
    <location>
        <begin position="14"/>
        <end position="32"/>
    </location>
</feature>